<evidence type="ECO:0000256" key="2">
    <source>
        <dbReference type="ARBA" id="ARBA00022729"/>
    </source>
</evidence>
<sequence length="465" mass="50529">MFTPYLAWRKRAQHHRSIVPSLTSPPQMHVDRTTSSTGHGRLHCFSAMLRCCRATLMLRLPPLFLLLQLLAAHLRAAQACPQRCHCLELQVLCQEAGYRELPAPVPRAAVALLLTSNQLERLDTDSFRGLVRLRKLILDNNRIQALAPFAFRGLAGLDELSLQNNPLTVLSQQALSGLSRVRMLELGFNRIARVEPFAFAGSSDLGSISLEGNPLELLRSRAFANLSRVGSLRFPRSLAAMEPDTFAGLKNVSLVSLEAPRLERLPQFAFRGLEHVGELLIRDAEIGLIDSGAFTGLSHARRVTLEGCTVEAVRAAAFAGMRAVGQLRLNANRLGSVLPGALDSLDQASVGHVLLAGNWLPCDCRLHWTPEALRRRGFCSAPAHLLNASAAQVSLDTLPRCLPEHFVPHSRPQSPLSGRQQTSGAAPPPAPRSFAGAPVWVAVALLSLSVARCSPLHSCLAGNRL</sequence>
<name>A0AAQ4DXF4_AMBAM</name>
<dbReference type="InterPro" id="IPR050541">
    <property type="entry name" value="LRR_TM_domain-containing"/>
</dbReference>
<dbReference type="Pfam" id="PF13306">
    <property type="entry name" value="LRR_5"/>
    <property type="match status" value="1"/>
</dbReference>
<dbReference type="SUPFAM" id="SSF52058">
    <property type="entry name" value="L domain-like"/>
    <property type="match status" value="1"/>
</dbReference>
<dbReference type="EMBL" id="JARKHS020025704">
    <property type="protein sequence ID" value="KAK8767144.1"/>
    <property type="molecule type" value="Genomic_DNA"/>
</dbReference>
<evidence type="ECO:0000256" key="1">
    <source>
        <dbReference type="ARBA" id="ARBA00022614"/>
    </source>
</evidence>
<protein>
    <recommendedName>
        <fullName evidence="7">Membrane glycoprotein lig-1</fullName>
    </recommendedName>
</protein>
<reference evidence="5 6" key="1">
    <citation type="journal article" date="2023" name="Arcadia Sci">
        <title>De novo assembly of a long-read Amblyomma americanum tick genome.</title>
        <authorList>
            <person name="Chou S."/>
            <person name="Poskanzer K.E."/>
            <person name="Rollins M."/>
            <person name="Thuy-Boun P.S."/>
        </authorList>
    </citation>
    <scope>NUCLEOTIDE SEQUENCE [LARGE SCALE GENOMIC DNA]</scope>
    <source>
        <strain evidence="5">F_SG_1</strain>
        <tissue evidence="5">Salivary glands</tissue>
    </source>
</reference>
<gene>
    <name evidence="5" type="ORF">V5799_006078</name>
</gene>
<comment type="caution">
    <text evidence="5">The sequence shown here is derived from an EMBL/GenBank/DDBJ whole genome shotgun (WGS) entry which is preliminary data.</text>
</comment>
<accession>A0AAQ4DXF4</accession>
<dbReference type="AlphaFoldDB" id="A0AAQ4DXF4"/>
<dbReference type="InterPro" id="IPR032675">
    <property type="entry name" value="LRR_dom_sf"/>
</dbReference>
<evidence type="ECO:0000256" key="4">
    <source>
        <dbReference type="SAM" id="MobiDB-lite"/>
    </source>
</evidence>
<dbReference type="InterPro" id="IPR026906">
    <property type="entry name" value="LRR_5"/>
</dbReference>
<feature type="region of interest" description="Disordered" evidence="4">
    <location>
        <begin position="409"/>
        <end position="430"/>
    </location>
</feature>
<feature type="compositionally biased region" description="Polar residues" evidence="4">
    <location>
        <begin position="411"/>
        <end position="424"/>
    </location>
</feature>
<dbReference type="PANTHER" id="PTHR24369:SF210">
    <property type="entry name" value="CHAOPTIN-RELATED"/>
    <property type="match status" value="1"/>
</dbReference>
<evidence type="ECO:0000256" key="3">
    <source>
        <dbReference type="ARBA" id="ARBA00022737"/>
    </source>
</evidence>
<dbReference type="Gene3D" id="3.80.10.10">
    <property type="entry name" value="Ribonuclease Inhibitor"/>
    <property type="match status" value="1"/>
</dbReference>
<proteinExistence type="predicted"/>
<organism evidence="5 6">
    <name type="scientific">Amblyomma americanum</name>
    <name type="common">Lone star tick</name>
    <dbReference type="NCBI Taxonomy" id="6943"/>
    <lineage>
        <taxon>Eukaryota</taxon>
        <taxon>Metazoa</taxon>
        <taxon>Ecdysozoa</taxon>
        <taxon>Arthropoda</taxon>
        <taxon>Chelicerata</taxon>
        <taxon>Arachnida</taxon>
        <taxon>Acari</taxon>
        <taxon>Parasitiformes</taxon>
        <taxon>Ixodida</taxon>
        <taxon>Ixodoidea</taxon>
        <taxon>Ixodidae</taxon>
        <taxon>Amblyomminae</taxon>
        <taxon>Amblyomma</taxon>
    </lineage>
</organism>
<evidence type="ECO:0000313" key="6">
    <source>
        <dbReference type="Proteomes" id="UP001321473"/>
    </source>
</evidence>
<keyword evidence="6" id="KW-1185">Reference proteome</keyword>
<evidence type="ECO:0000313" key="5">
    <source>
        <dbReference type="EMBL" id="KAK8767144.1"/>
    </source>
</evidence>
<dbReference type="SMART" id="SM00369">
    <property type="entry name" value="LRR_TYP"/>
    <property type="match status" value="6"/>
</dbReference>
<dbReference type="GO" id="GO:0005886">
    <property type="term" value="C:plasma membrane"/>
    <property type="evidence" value="ECO:0007669"/>
    <property type="project" value="TreeGrafter"/>
</dbReference>
<keyword evidence="3" id="KW-0677">Repeat</keyword>
<dbReference type="PANTHER" id="PTHR24369">
    <property type="entry name" value="ANTIGEN BSP, PUTATIVE-RELATED"/>
    <property type="match status" value="1"/>
</dbReference>
<dbReference type="InterPro" id="IPR003591">
    <property type="entry name" value="Leu-rich_rpt_typical-subtyp"/>
</dbReference>
<dbReference type="InterPro" id="IPR001611">
    <property type="entry name" value="Leu-rich_rpt"/>
</dbReference>
<dbReference type="Pfam" id="PF13855">
    <property type="entry name" value="LRR_8"/>
    <property type="match status" value="1"/>
</dbReference>
<keyword evidence="1" id="KW-0433">Leucine-rich repeat</keyword>
<evidence type="ECO:0008006" key="7">
    <source>
        <dbReference type="Google" id="ProtNLM"/>
    </source>
</evidence>
<keyword evidence="2" id="KW-0732">Signal</keyword>
<dbReference type="Proteomes" id="UP001321473">
    <property type="component" value="Unassembled WGS sequence"/>
</dbReference>